<evidence type="ECO:0000256" key="4">
    <source>
        <dbReference type="PROSITE-ProRule" id="PRU00221"/>
    </source>
</evidence>
<sequence>MSLFSSLLVAACERKSILLFDPLAGQLLTARNNAHTDCVNCIRFLDSRMFASCSDDTTVRLWDVRSLKYNVRTLHGHSNWVKNVEYAPSLGLLVTSGFDGSIYTWDINRYAEGVTQFDTVFQMSGLMRTKLTPDCSKLIIATARGFLMVIHNLDLEHLADDFRGFKPNIYRLMHMNGVTTYNRFSHVFTRTRNRLQFLSDFPADDDAEMIASLEVHPQGWCVASRNTSSGEDTEWTCVHDIQDSEDMQDEDVIDPDRCEPSTSTSNSVLPPSGRSLEQSNSKNSHMMTRHRQTDNSSGANTPSVGTDTGSPGQNHCMSRTNYSALSEMGSLTHNLDGHRPGANSHASSTQQPICVRGSRPCLTHYIEEPNVGRGFIKEISFNHDGRLVCSPFGFGVRLLAFSDACDELCDCVPARPVQLYEVTSNISHASVVVTTKFSPTDCLVTGCLSGKVDFHQPIL</sequence>
<dbReference type="GO" id="GO:0080008">
    <property type="term" value="C:Cul4-RING E3 ubiquitin ligase complex"/>
    <property type="evidence" value="ECO:0007669"/>
    <property type="project" value="TreeGrafter"/>
</dbReference>
<reference evidence="6" key="1">
    <citation type="journal article" date="2023" name="Mol. Biol. Evol.">
        <title>Third-Generation Sequencing Reveals the Adaptive Role of the Epigenome in Three Deep-Sea Polychaetes.</title>
        <authorList>
            <person name="Perez M."/>
            <person name="Aroh O."/>
            <person name="Sun Y."/>
            <person name="Lan Y."/>
            <person name="Juniper S.K."/>
            <person name="Young C.R."/>
            <person name="Angers B."/>
            <person name="Qian P.Y."/>
        </authorList>
    </citation>
    <scope>NUCLEOTIDE SEQUENCE</scope>
    <source>
        <strain evidence="6">R07B-5</strain>
    </source>
</reference>
<dbReference type="PANTHER" id="PTHR14588">
    <property type="entry name" value="DDB1- AND CUL4-ASSOCIATED FACTOR 10"/>
    <property type="match status" value="1"/>
</dbReference>
<proteinExistence type="inferred from homology"/>
<dbReference type="EMBL" id="JAODUO010001490">
    <property type="protein sequence ID" value="KAK2162968.1"/>
    <property type="molecule type" value="Genomic_DNA"/>
</dbReference>
<dbReference type="AlphaFoldDB" id="A0AAD9NBY6"/>
<dbReference type="Gene3D" id="2.130.10.10">
    <property type="entry name" value="YVTN repeat-like/Quinoprotein amine dehydrogenase"/>
    <property type="match status" value="1"/>
</dbReference>
<dbReference type="SMART" id="SM00320">
    <property type="entry name" value="WD40"/>
    <property type="match status" value="3"/>
</dbReference>
<dbReference type="InterPro" id="IPR036322">
    <property type="entry name" value="WD40_repeat_dom_sf"/>
</dbReference>
<dbReference type="PROSITE" id="PS00678">
    <property type="entry name" value="WD_REPEATS_1"/>
    <property type="match status" value="1"/>
</dbReference>
<keyword evidence="3" id="KW-0677">Repeat</keyword>
<dbReference type="Proteomes" id="UP001209878">
    <property type="component" value="Unassembled WGS sequence"/>
</dbReference>
<dbReference type="InterPro" id="IPR015943">
    <property type="entry name" value="WD40/YVTN_repeat-like_dom_sf"/>
</dbReference>
<name>A0AAD9NBY6_RIDPI</name>
<feature type="region of interest" description="Disordered" evidence="5">
    <location>
        <begin position="247"/>
        <end position="315"/>
    </location>
</feature>
<evidence type="ECO:0000256" key="3">
    <source>
        <dbReference type="ARBA" id="ARBA00022737"/>
    </source>
</evidence>
<dbReference type="InterPro" id="IPR039085">
    <property type="entry name" value="DCA10"/>
</dbReference>
<dbReference type="PANTHER" id="PTHR14588:SF2">
    <property type="entry name" value="DDB1- AND CUL4-ASSOCIATED FACTOR 10"/>
    <property type="match status" value="1"/>
</dbReference>
<evidence type="ECO:0000256" key="1">
    <source>
        <dbReference type="ARBA" id="ARBA00005903"/>
    </source>
</evidence>
<dbReference type="InterPro" id="IPR001680">
    <property type="entry name" value="WD40_rpt"/>
</dbReference>
<evidence type="ECO:0000313" key="6">
    <source>
        <dbReference type="EMBL" id="KAK2162968.1"/>
    </source>
</evidence>
<comment type="similarity">
    <text evidence="1">Belongs to the WD repeat DCAF10 family.</text>
</comment>
<evidence type="ECO:0000256" key="5">
    <source>
        <dbReference type="SAM" id="MobiDB-lite"/>
    </source>
</evidence>
<evidence type="ECO:0000256" key="2">
    <source>
        <dbReference type="ARBA" id="ARBA00022574"/>
    </source>
</evidence>
<feature type="repeat" description="WD" evidence="4">
    <location>
        <begin position="32"/>
        <end position="66"/>
    </location>
</feature>
<gene>
    <name evidence="6" type="ORF">NP493_1494g00050</name>
</gene>
<dbReference type="Pfam" id="PF00400">
    <property type="entry name" value="WD40"/>
    <property type="match status" value="2"/>
</dbReference>
<comment type="caution">
    <text evidence="6">The sequence shown here is derived from an EMBL/GenBank/DDBJ whole genome shotgun (WGS) entry which is preliminary data.</text>
</comment>
<dbReference type="PROSITE" id="PS50082">
    <property type="entry name" value="WD_REPEATS_2"/>
    <property type="match status" value="2"/>
</dbReference>
<accession>A0AAD9NBY6</accession>
<feature type="compositionally biased region" description="Polar residues" evidence="5">
    <location>
        <begin position="260"/>
        <end position="286"/>
    </location>
</feature>
<keyword evidence="7" id="KW-1185">Reference proteome</keyword>
<feature type="repeat" description="WD" evidence="4">
    <location>
        <begin position="74"/>
        <end position="108"/>
    </location>
</feature>
<keyword evidence="2 4" id="KW-0853">WD repeat</keyword>
<evidence type="ECO:0000313" key="7">
    <source>
        <dbReference type="Proteomes" id="UP001209878"/>
    </source>
</evidence>
<dbReference type="SUPFAM" id="SSF50978">
    <property type="entry name" value="WD40 repeat-like"/>
    <property type="match status" value="1"/>
</dbReference>
<dbReference type="PROSITE" id="PS50294">
    <property type="entry name" value="WD_REPEATS_REGION"/>
    <property type="match status" value="2"/>
</dbReference>
<feature type="compositionally biased region" description="Polar residues" evidence="5">
    <location>
        <begin position="294"/>
        <end position="315"/>
    </location>
</feature>
<organism evidence="6 7">
    <name type="scientific">Ridgeia piscesae</name>
    <name type="common">Tubeworm</name>
    <dbReference type="NCBI Taxonomy" id="27915"/>
    <lineage>
        <taxon>Eukaryota</taxon>
        <taxon>Metazoa</taxon>
        <taxon>Spiralia</taxon>
        <taxon>Lophotrochozoa</taxon>
        <taxon>Annelida</taxon>
        <taxon>Polychaeta</taxon>
        <taxon>Sedentaria</taxon>
        <taxon>Canalipalpata</taxon>
        <taxon>Sabellida</taxon>
        <taxon>Siboglinidae</taxon>
        <taxon>Ridgeia</taxon>
    </lineage>
</organism>
<protein>
    <submittedName>
        <fullName evidence="6">Uncharacterized protein</fullName>
    </submittedName>
</protein>
<dbReference type="InterPro" id="IPR019775">
    <property type="entry name" value="WD40_repeat_CS"/>
</dbReference>